<proteinExistence type="predicted"/>
<organism evidence="1 2">
    <name type="scientific">Hymenobacter busanensis</name>
    <dbReference type="NCBI Taxonomy" id="2607656"/>
    <lineage>
        <taxon>Bacteria</taxon>
        <taxon>Pseudomonadati</taxon>
        <taxon>Bacteroidota</taxon>
        <taxon>Cytophagia</taxon>
        <taxon>Cytophagales</taxon>
        <taxon>Hymenobacteraceae</taxon>
        <taxon>Hymenobacter</taxon>
    </lineage>
</organism>
<dbReference type="Pfam" id="PF05960">
    <property type="entry name" value="DUF885"/>
    <property type="match status" value="1"/>
</dbReference>
<dbReference type="InterPro" id="IPR010281">
    <property type="entry name" value="DUF885"/>
</dbReference>
<accession>A0A7L4ZU36</accession>
<gene>
    <name evidence="1" type="ORF">F0P96_02945</name>
</gene>
<name>A0A7L4ZU36_9BACT</name>
<dbReference type="EMBL" id="VTWU01000001">
    <property type="protein sequence ID" value="KAA9339586.1"/>
    <property type="molecule type" value="Genomic_DNA"/>
</dbReference>
<reference evidence="1 2" key="1">
    <citation type="submission" date="2019-09" db="EMBL/GenBank/DDBJ databases">
        <title>Genome sequence of Hymenobacter sp. M3.</title>
        <authorList>
            <person name="Srinivasan S."/>
        </authorList>
    </citation>
    <scope>NUCLEOTIDE SEQUENCE [LARGE SCALE GENOMIC DNA]</scope>
    <source>
        <strain evidence="1 2">M3</strain>
    </source>
</reference>
<dbReference type="PANTHER" id="PTHR33361:SF15">
    <property type="entry name" value="DUF885 FAMILY LIPOPROTEIN"/>
    <property type="match status" value="1"/>
</dbReference>
<protein>
    <submittedName>
        <fullName evidence="1">DUF885 domain-containing protein</fullName>
    </submittedName>
</protein>
<sequence length="588" mass="67156">MPQLYPRTLLALAAALATTACQSTTDTTSIETAATADQAFERYKARFVDSLWYYNPTWASSQGYHRYDSMLVLPTAGRRQLEAKTNARWQRELAGFKVGELSVNNQTDYRLMVNELRSEQWYADTLRQWEWNPALYNVSEPVADILNGRYQPLDHRLRSISMKISRAPEYYEAAETNLKNPTKEHLTLGINQNRGGLDVFGKALEDSIARSGLSAREKEEFRGRIATTRLAIENYISFLDKQLRPRATRSFRIGPELFRQKFAYDIQSAYSADAVYQKALRHKQELLQDMAVRATRLWPKYFGQQAMPADTLTRIRQVIGKLTQTHATPAGFVAAVRQQIPALVKFVDDKKLLTQDPSKPLVVRETPLYMRGSGASVSAPGPYDKSANTYYNVEPLTGTPAAQAESYLREYNQYTLQILNIHEAIPGHYTQLVYSNQSPSIIKAVLGNGAMVEGWAVYAERMMLENGYGGGSDEIWLMWDKWNMRVTLNTILDHQVQAGAITEPQAVQMLQREGFQEEAEARNKWLRATLSQVQLSSYFTGYTEIYDLREELKRQQGKSFDLKAFHEQFLSYGSAPVKYIRQMMLQKQ</sequence>
<dbReference type="AlphaFoldDB" id="A0A7L4ZU36"/>
<dbReference type="PROSITE" id="PS51257">
    <property type="entry name" value="PROKAR_LIPOPROTEIN"/>
    <property type="match status" value="1"/>
</dbReference>
<dbReference type="RefSeq" id="WP_151077234.1">
    <property type="nucleotide sequence ID" value="NZ_CP047647.1"/>
</dbReference>
<evidence type="ECO:0000313" key="2">
    <source>
        <dbReference type="Proteomes" id="UP000326380"/>
    </source>
</evidence>
<evidence type="ECO:0000313" key="1">
    <source>
        <dbReference type="EMBL" id="KAA9339586.1"/>
    </source>
</evidence>
<dbReference type="Proteomes" id="UP000326380">
    <property type="component" value="Unassembled WGS sequence"/>
</dbReference>
<comment type="caution">
    <text evidence="1">The sequence shown here is derived from an EMBL/GenBank/DDBJ whole genome shotgun (WGS) entry which is preliminary data.</text>
</comment>
<keyword evidence="2" id="KW-1185">Reference proteome</keyword>
<dbReference type="PANTHER" id="PTHR33361">
    <property type="entry name" value="GLR0591 PROTEIN"/>
    <property type="match status" value="1"/>
</dbReference>